<dbReference type="RefSeq" id="WP_238285288.1">
    <property type="nucleotide sequence ID" value="NZ_BPQS01000002.1"/>
</dbReference>
<comment type="caution">
    <text evidence="3">The sequence shown here is derived from an EMBL/GenBank/DDBJ whole genome shotgun (WGS) entry which is preliminary data.</text>
</comment>
<dbReference type="EMBL" id="JAUFPT010000058">
    <property type="protein sequence ID" value="MDN3572215.1"/>
    <property type="molecule type" value="Genomic_DNA"/>
</dbReference>
<evidence type="ECO:0000256" key="1">
    <source>
        <dbReference type="SAM" id="MobiDB-lite"/>
    </source>
</evidence>
<dbReference type="Proteomes" id="UP001244297">
    <property type="component" value="Unassembled WGS sequence"/>
</dbReference>
<gene>
    <name evidence="3" type="ORF">QWZ18_16490</name>
</gene>
<accession>A0ABT8ARK2</accession>
<evidence type="ECO:0000313" key="4">
    <source>
        <dbReference type="Proteomes" id="UP001244297"/>
    </source>
</evidence>
<sequence>MRIVHRVGRAVERAVVTGVVGGAALVSGAIDAAIALVGRASERLDARLAELARESNARRETEGRRPIDPITLT</sequence>
<name>A0ABT8ARK2_9HYPH</name>
<keyword evidence="2" id="KW-0812">Transmembrane</keyword>
<proteinExistence type="predicted"/>
<protein>
    <submittedName>
        <fullName evidence="3">Uncharacterized protein</fullName>
    </submittedName>
</protein>
<feature type="compositionally biased region" description="Basic and acidic residues" evidence="1">
    <location>
        <begin position="54"/>
        <end position="67"/>
    </location>
</feature>
<evidence type="ECO:0000256" key="2">
    <source>
        <dbReference type="SAM" id="Phobius"/>
    </source>
</evidence>
<feature type="region of interest" description="Disordered" evidence="1">
    <location>
        <begin position="54"/>
        <end position="73"/>
    </location>
</feature>
<keyword evidence="4" id="KW-1185">Reference proteome</keyword>
<evidence type="ECO:0000313" key="3">
    <source>
        <dbReference type="EMBL" id="MDN3572215.1"/>
    </source>
</evidence>
<keyword evidence="2" id="KW-1133">Transmembrane helix</keyword>
<organism evidence="3 4">
    <name type="scientific">Methylobacterium longum</name>
    <dbReference type="NCBI Taxonomy" id="767694"/>
    <lineage>
        <taxon>Bacteria</taxon>
        <taxon>Pseudomonadati</taxon>
        <taxon>Pseudomonadota</taxon>
        <taxon>Alphaproteobacteria</taxon>
        <taxon>Hyphomicrobiales</taxon>
        <taxon>Methylobacteriaceae</taxon>
        <taxon>Methylobacterium</taxon>
    </lineage>
</organism>
<feature type="transmembrane region" description="Helical" evidence="2">
    <location>
        <begin position="15"/>
        <end position="37"/>
    </location>
</feature>
<keyword evidence="2" id="KW-0472">Membrane</keyword>
<reference evidence="4" key="1">
    <citation type="journal article" date="2019" name="Int. J. Syst. Evol. Microbiol.">
        <title>The Global Catalogue of Microorganisms (GCM) 10K type strain sequencing project: providing services to taxonomists for standard genome sequencing and annotation.</title>
        <authorList>
            <consortium name="The Broad Institute Genomics Platform"/>
            <consortium name="The Broad Institute Genome Sequencing Center for Infectious Disease"/>
            <person name="Wu L."/>
            <person name="Ma J."/>
        </authorList>
    </citation>
    <scope>NUCLEOTIDE SEQUENCE [LARGE SCALE GENOMIC DNA]</scope>
    <source>
        <strain evidence="4">CECT 7806</strain>
    </source>
</reference>